<evidence type="ECO:0000256" key="2">
    <source>
        <dbReference type="SAM" id="Phobius"/>
    </source>
</evidence>
<feature type="transmembrane region" description="Helical" evidence="2">
    <location>
        <begin position="194"/>
        <end position="214"/>
    </location>
</feature>
<dbReference type="AlphaFoldDB" id="A0A815JNM0"/>
<name>A0A815JNM0_ADIRI</name>
<evidence type="ECO:0000313" key="4">
    <source>
        <dbReference type="EMBL" id="CAF1381433.1"/>
    </source>
</evidence>
<feature type="transmembrane region" description="Helical" evidence="2">
    <location>
        <begin position="92"/>
        <end position="116"/>
    </location>
</feature>
<keyword evidence="2" id="KW-0472">Membrane</keyword>
<dbReference type="Proteomes" id="UP000663828">
    <property type="component" value="Unassembled WGS sequence"/>
</dbReference>
<comment type="caution">
    <text evidence="4">The sequence shown here is derived from an EMBL/GenBank/DDBJ whole genome shotgun (WGS) entry which is preliminary data.</text>
</comment>
<feature type="transmembrane region" description="Helical" evidence="2">
    <location>
        <begin position="221"/>
        <end position="241"/>
    </location>
</feature>
<reference evidence="4" key="1">
    <citation type="submission" date="2021-02" db="EMBL/GenBank/DDBJ databases">
        <authorList>
            <person name="Nowell W R."/>
        </authorList>
    </citation>
    <scope>NUCLEOTIDE SEQUENCE</scope>
</reference>
<keyword evidence="5" id="KW-1185">Reference proteome</keyword>
<protein>
    <submittedName>
        <fullName evidence="4">Uncharacterized protein</fullName>
    </submittedName>
</protein>
<sequence length="327" mass="35642">MGWSYTTYTIANYGITIGLVLTAIIGVFATFFSSKKGQEFVIERVIGVNPTKAHDDYDQYNGQQINIKDLSGTIGGSSSERKSLFSMIKQRSILFVGIFCCFIGGMILSITAVIMFQGCVLTDVRIVPGDDCPEYTMDCFVFKGSDFSPITQNATFICDPLTKSTFPSNISDATAWCYSWILRYQSTKSVLDQLGIAIALIGFFTTMLAVVVYLGKCKKTIVLSIAYIISCSTLIIVLLVFKWSFAPLTYAILSVGLALGIFGLVLFCILPDTKNKVSDIQMLSNNGNQTNGRGNSTSAGGRRPNPATKIAAAQPRSNDQAARIIRK</sequence>
<keyword evidence="2" id="KW-1133">Transmembrane helix</keyword>
<proteinExistence type="predicted"/>
<dbReference type="OrthoDB" id="10044696at2759"/>
<accession>A0A815JNM0</accession>
<organism evidence="4 6">
    <name type="scientific">Adineta ricciae</name>
    <name type="common">Rotifer</name>
    <dbReference type="NCBI Taxonomy" id="249248"/>
    <lineage>
        <taxon>Eukaryota</taxon>
        <taxon>Metazoa</taxon>
        <taxon>Spiralia</taxon>
        <taxon>Gnathifera</taxon>
        <taxon>Rotifera</taxon>
        <taxon>Eurotatoria</taxon>
        <taxon>Bdelloidea</taxon>
        <taxon>Adinetida</taxon>
        <taxon>Adinetidae</taxon>
        <taxon>Adineta</taxon>
    </lineage>
</organism>
<feature type="region of interest" description="Disordered" evidence="1">
    <location>
        <begin position="284"/>
        <end position="309"/>
    </location>
</feature>
<feature type="transmembrane region" description="Helical" evidence="2">
    <location>
        <begin position="247"/>
        <end position="270"/>
    </location>
</feature>
<dbReference type="EMBL" id="CAJNOJ010000300">
    <property type="protein sequence ID" value="CAF1381433.1"/>
    <property type="molecule type" value="Genomic_DNA"/>
</dbReference>
<evidence type="ECO:0000313" key="6">
    <source>
        <dbReference type="Proteomes" id="UP000663852"/>
    </source>
</evidence>
<feature type="transmembrane region" description="Helical" evidence="2">
    <location>
        <begin position="12"/>
        <end position="32"/>
    </location>
</feature>
<dbReference type="Proteomes" id="UP000663852">
    <property type="component" value="Unassembled WGS sequence"/>
</dbReference>
<evidence type="ECO:0000313" key="3">
    <source>
        <dbReference type="EMBL" id="CAF0770336.1"/>
    </source>
</evidence>
<evidence type="ECO:0000313" key="5">
    <source>
        <dbReference type="Proteomes" id="UP000663828"/>
    </source>
</evidence>
<feature type="compositionally biased region" description="Polar residues" evidence="1">
    <location>
        <begin position="284"/>
        <end position="299"/>
    </location>
</feature>
<keyword evidence="2" id="KW-0812">Transmembrane</keyword>
<evidence type="ECO:0000256" key="1">
    <source>
        <dbReference type="SAM" id="MobiDB-lite"/>
    </source>
</evidence>
<gene>
    <name evidence="4" type="ORF">EDS130_LOCUS34948</name>
    <name evidence="3" type="ORF">XAT740_LOCUS1415</name>
</gene>
<dbReference type="EMBL" id="CAJNOR010000044">
    <property type="protein sequence ID" value="CAF0770336.1"/>
    <property type="molecule type" value="Genomic_DNA"/>
</dbReference>